<dbReference type="HOGENOM" id="CLU_2776744_0_0_1"/>
<feature type="region of interest" description="Disordered" evidence="1">
    <location>
        <begin position="50"/>
        <end position="69"/>
    </location>
</feature>
<evidence type="ECO:0000256" key="1">
    <source>
        <dbReference type="SAM" id="MobiDB-lite"/>
    </source>
</evidence>
<evidence type="ECO:0000313" key="2">
    <source>
        <dbReference type="EMBL" id="EKM49753.1"/>
    </source>
</evidence>
<dbReference type="RefSeq" id="XP_007401807.1">
    <property type="nucleotide sequence ID" value="XM_007401745.1"/>
</dbReference>
<keyword evidence="3" id="KW-1185">Reference proteome</keyword>
<organism evidence="2 3">
    <name type="scientific">Phanerochaete carnosa (strain HHB-10118-sp)</name>
    <name type="common">White-rot fungus</name>
    <name type="synonym">Peniophora carnosa</name>
    <dbReference type="NCBI Taxonomy" id="650164"/>
    <lineage>
        <taxon>Eukaryota</taxon>
        <taxon>Fungi</taxon>
        <taxon>Dikarya</taxon>
        <taxon>Basidiomycota</taxon>
        <taxon>Agaricomycotina</taxon>
        <taxon>Agaricomycetes</taxon>
        <taxon>Polyporales</taxon>
        <taxon>Phanerochaetaceae</taxon>
        <taxon>Phanerochaete</taxon>
    </lineage>
</organism>
<dbReference type="KEGG" id="pco:PHACADRAFT_265410"/>
<dbReference type="GeneID" id="18919086"/>
<gene>
    <name evidence="2" type="ORF">PHACADRAFT_265410</name>
</gene>
<dbReference type="Proteomes" id="UP000008370">
    <property type="component" value="Unassembled WGS sequence"/>
</dbReference>
<proteinExistence type="predicted"/>
<sequence>MAVSRRECPPSRVACKHDISQQAAPGATATQLAHSMHKANLRGLCVGPGARESGPYTATKNGVSMRVKP</sequence>
<accession>K5VF21</accession>
<dbReference type="EMBL" id="JH930480">
    <property type="protein sequence ID" value="EKM49753.1"/>
    <property type="molecule type" value="Genomic_DNA"/>
</dbReference>
<evidence type="ECO:0000313" key="3">
    <source>
        <dbReference type="Proteomes" id="UP000008370"/>
    </source>
</evidence>
<dbReference type="AlphaFoldDB" id="K5VF21"/>
<dbReference type="InParanoid" id="K5VF21"/>
<protein>
    <submittedName>
        <fullName evidence="2">Uncharacterized protein</fullName>
    </submittedName>
</protein>
<reference evidence="2 3" key="1">
    <citation type="journal article" date="2012" name="BMC Genomics">
        <title>Comparative genomics of the white-rot fungi, Phanerochaete carnosa and P. chrysosporium, to elucidate the genetic basis of the distinct wood types they colonize.</title>
        <authorList>
            <person name="Suzuki H."/>
            <person name="MacDonald J."/>
            <person name="Syed K."/>
            <person name="Salamov A."/>
            <person name="Hori C."/>
            <person name="Aerts A."/>
            <person name="Henrissat B."/>
            <person name="Wiebenga A."/>
            <person name="vanKuyk P.A."/>
            <person name="Barry K."/>
            <person name="Lindquist E."/>
            <person name="LaButti K."/>
            <person name="Lapidus A."/>
            <person name="Lucas S."/>
            <person name="Coutinho P."/>
            <person name="Gong Y."/>
            <person name="Samejima M."/>
            <person name="Mahadevan R."/>
            <person name="Abou-Zaid M."/>
            <person name="de Vries R.P."/>
            <person name="Igarashi K."/>
            <person name="Yadav J.S."/>
            <person name="Grigoriev I.V."/>
            <person name="Master E.R."/>
        </authorList>
    </citation>
    <scope>NUCLEOTIDE SEQUENCE [LARGE SCALE GENOMIC DNA]</scope>
    <source>
        <strain evidence="2 3">HHB-10118-sp</strain>
    </source>
</reference>
<name>K5VF21_PHACS</name>